<feature type="chain" id="PRO_5017259783" evidence="1">
    <location>
        <begin position="31"/>
        <end position="273"/>
    </location>
</feature>
<dbReference type="InterPro" id="IPR036249">
    <property type="entry name" value="Thioredoxin-like_sf"/>
</dbReference>
<dbReference type="SUPFAM" id="SSF52833">
    <property type="entry name" value="Thioredoxin-like"/>
    <property type="match status" value="1"/>
</dbReference>
<reference evidence="2 3" key="1">
    <citation type="submission" date="2018-08" db="EMBL/GenBank/DDBJ databases">
        <title>Erythrobacter zhengii sp.nov., a bacterium isolated from deep-sea sediment.</title>
        <authorList>
            <person name="Fang C."/>
            <person name="Wu Y.-H."/>
            <person name="Sun C."/>
            <person name="Wang H."/>
            <person name="Cheng H."/>
            <person name="Meng F.-X."/>
            <person name="Wang C.-S."/>
            <person name="Xu X.-W."/>
        </authorList>
    </citation>
    <scope>NUCLEOTIDE SEQUENCE [LARGE SCALE GENOMIC DNA]</scope>
    <source>
        <strain evidence="2 3">CCTCC AB 2015396</strain>
    </source>
</reference>
<dbReference type="OrthoDB" id="5559625at2"/>
<sequence>MGASHRPVPALLTALAIAVTAFTSGPAAIAGEEGGEQSAGDPFYCGERRLGTWFYCDPARRAPKDKPVSPPVPAAEQLAAVRSTLDELKARAILDPSEENVVAYVRFQREQLDRASTFSDVWQRAIWQHPDMDYTLQRPVSTLGKRTWIDNRKADRDAVLTRLGERYGLFYFYAQSCAACDVAGPILRSVADSHRLTVMAVSMDGGPSKDFPNYLVDSGQRERMGIPGKETPALVLFDTVTKRTIPVGYGILSADEIMDRIFTLTNMTVGSDF</sequence>
<dbReference type="NCBIfam" id="TIGR02740">
    <property type="entry name" value="TraF-like"/>
    <property type="match status" value="1"/>
</dbReference>
<name>A0A3A1P506_9SPHN</name>
<dbReference type="InterPro" id="IPR014111">
    <property type="entry name" value="T4SS_TraF-like"/>
</dbReference>
<evidence type="ECO:0000313" key="2">
    <source>
        <dbReference type="EMBL" id="RIV84884.1"/>
    </source>
</evidence>
<dbReference type="RefSeq" id="WP_028056195.1">
    <property type="nucleotide sequence ID" value="NZ_QXFM01000102.1"/>
</dbReference>
<organism evidence="2 3">
    <name type="scientific">Aurantiacibacter xanthus</name>
    <dbReference type="NCBI Taxonomy" id="1784712"/>
    <lineage>
        <taxon>Bacteria</taxon>
        <taxon>Pseudomonadati</taxon>
        <taxon>Pseudomonadota</taxon>
        <taxon>Alphaproteobacteria</taxon>
        <taxon>Sphingomonadales</taxon>
        <taxon>Erythrobacteraceae</taxon>
        <taxon>Aurantiacibacter</taxon>
    </lineage>
</organism>
<evidence type="ECO:0000313" key="3">
    <source>
        <dbReference type="Proteomes" id="UP000265366"/>
    </source>
</evidence>
<protein>
    <submittedName>
        <fullName evidence="2">Conjugal transfer protein TraF</fullName>
    </submittedName>
</protein>
<evidence type="ECO:0000256" key="1">
    <source>
        <dbReference type="SAM" id="SignalP"/>
    </source>
</evidence>
<accession>A0A3A1P506</accession>
<dbReference type="Pfam" id="PF13728">
    <property type="entry name" value="TraF"/>
    <property type="match status" value="1"/>
</dbReference>
<dbReference type="EMBL" id="QXFM01000102">
    <property type="protein sequence ID" value="RIV84884.1"/>
    <property type="molecule type" value="Genomic_DNA"/>
</dbReference>
<keyword evidence="3" id="KW-1185">Reference proteome</keyword>
<feature type="signal peptide" evidence="1">
    <location>
        <begin position="1"/>
        <end position="30"/>
    </location>
</feature>
<keyword evidence="1" id="KW-0732">Signal</keyword>
<comment type="caution">
    <text evidence="2">The sequence shown here is derived from an EMBL/GenBank/DDBJ whole genome shotgun (WGS) entry which is preliminary data.</text>
</comment>
<proteinExistence type="predicted"/>
<dbReference type="Proteomes" id="UP000265366">
    <property type="component" value="Unassembled WGS sequence"/>
</dbReference>
<dbReference type="AlphaFoldDB" id="A0A3A1P506"/>
<dbReference type="InterPro" id="IPR039555">
    <property type="entry name" value="TraF/TrbB"/>
</dbReference>
<gene>
    <name evidence="2" type="ORF">D2V17_11195</name>
</gene>